<sequence>MSHSNYVIESIQDELLQTSRRSFMKRLAGGVAAAGLLGGTGLATATPFRELMDAADAMPVDDMGDERFWLSVKGQFTLREGLAVMNAANLCPSPYPVMETVFSLTRDVDADASFQNRGKFRGMREDARTKLGALLGADADEIAIVRNTSEANNVISSGFELKAGDEILLSDLNHPSNNKAWEVKSRRYGFKINYFHVETPPNSQEEIISTMTAAITPNTKLISFTHVSNTTGLLMQAKDLCAVARQRGIFVHVDGAQSFGALKVDLHDMGCDSYSGSAHKWFMGPKEAGVLYVRQAAQDQIWPSIISAGYRDDLVGARKYEALGQRDDGAVSAVGRTVDFHNKLGPDRVEARMRQVAGAIKEGLSKLSGVTFSTAMDPALSAGVVIFKPGDLDTRKAFAKLYSDYNIAGAGMGPNIRLSPHIYNTM</sequence>
<evidence type="ECO:0000256" key="1">
    <source>
        <dbReference type="ARBA" id="ARBA00022898"/>
    </source>
</evidence>
<dbReference type="InterPro" id="IPR015421">
    <property type="entry name" value="PyrdxlP-dep_Trfase_major"/>
</dbReference>
<name>A0A382I658_9ZZZZ</name>
<keyword evidence="1" id="KW-0663">Pyridoxal phosphate</keyword>
<dbReference type="InterPro" id="IPR000192">
    <property type="entry name" value="Aminotrans_V_dom"/>
</dbReference>
<dbReference type="SUPFAM" id="SSF53383">
    <property type="entry name" value="PLP-dependent transferases"/>
    <property type="match status" value="1"/>
</dbReference>
<dbReference type="EMBL" id="UINC01065264">
    <property type="protein sequence ID" value="SVB94739.1"/>
    <property type="molecule type" value="Genomic_DNA"/>
</dbReference>
<dbReference type="InterPro" id="IPR015424">
    <property type="entry name" value="PyrdxlP-dep_Trfase"/>
</dbReference>
<dbReference type="InterPro" id="IPR015422">
    <property type="entry name" value="PyrdxlP-dep_Trfase_small"/>
</dbReference>
<dbReference type="Pfam" id="PF00266">
    <property type="entry name" value="Aminotran_5"/>
    <property type="match status" value="1"/>
</dbReference>
<evidence type="ECO:0000313" key="3">
    <source>
        <dbReference type="EMBL" id="SVB94739.1"/>
    </source>
</evidence>
<dbReference type="AlphaFoldDB" id="A0A382I658"/>
<dbReference type="PROSITE" id="PS51318">
    <property type="entry name" value="TAT"/>
    <property type="match status" value="1"/>
</dbReference>
<organism evidence="3">
    <name type="scientific">marine metagenome</name>
    <dbReference type="NCBI Taxonomy" id="408172"/>
    <lineage>
        <taxon>unclassified sequences</taxon>
        <taxon>metagenomes</taxon>
        <taxon>ecological metagenomes</taxon>
    </lineage>
</organism>
<dbReference type="PANTHER" id="PTHR43092">
    <property type="entry name" value="L-CYSTEINE DESULFHYDRASE"/>
    <property type="match status" value="1"/>
</dbReference>
<feature type="non-terminal residue" evidence="3">
    <location>
        <position position="426"/>
    </location>
</feature>
<accession>A0A382I658</accession>
<dbReference type="InterPro" id="IPR019546">
    <property type="entry name" value="TAT_signal_bac_arc"/>
</dbReference>
<reference evidence="3" key="1">
    <citation type="submission" date="2018-05" db="EMBL/GenBank/DDBJ databases">
        <authorList>
            <person name="Lanie J.A."/>
            <person name="Ng W.-L."/>
            <person name="Kazmierczak K.M."/>
            <person name="Andrzejewski T.M."/>
            <person name="Davidsen T.M."/>
            <person name="Wayne K.J."/>
            <person name="Tettelin H."/>
            <person name="Glass J.I."/>
            <person name="Rusch D."/>
            <person name="Podicherti R."/>
            <person name="Tsui H.-C.T."/>
            <person name="Winkler M.E."/>
        </authorList>
    </citation>
    <scope>NUCLEOTIDE SEQUENCE</scope>
</reference>
<evidence type="ECO:0000259" key="2">
    <source>
        <dbReference type="Pfam" id="PF00266"/>
    </source>
</evidence>
<dbReference type="Gene3D" id="3.90.1150.10">
    <property type="entry name" value="Aspartate Aminotransferase, domain 1"/>
    <property type="match status" value="1"/>
</dbReference>
<dbReference type="Gene3D" id="3.40.640.10">
    <property type="entry name" value="Type I PLP-dependent aspartate aminotransferase-like (Major domain)"/>
    <property type="match status" value="1"/>
</dbReference>
<gene>
    <name evidence="3" type="ORF">METZ01_LOCUS247593</name>
</gene>
<dbReference type="NCBIfam" id="TIGR01409">
    <property type="entry name" value="TAT_signal_seq"/>
    <property type="match status" value="1"/>
</dbReference>
<dbReference type="InterPro" id="IPR006311">
    <property type="entry name" value="TAT_signal"/>
</dbReference>
<dbReference type="PANTHER" id="PTHR43092:SF6">
    <property type="entry name" value="BLR1280 PROTEIN"/>
    <property type="match status" value="1"/>
</dbReference>
<protein>
    <recommendedName>
        <fullName evidence="2">Aminotransferase class V domain-containing protein</fullName>
    </recommendedName>
</protein>
<proteinExistence type="predicted"/>
<feature type="domain" description="Aminotransferase class V" evidence="2">
    <location>
        <begin position="122"/>
        <end position="396"/>
    </location>
</feature>